<sequence length="250" mass="28915">MTDTLHVATYNIHKGFSHFNRRVVVHELRERLHALGADVIFLQEVVGAHDRHAERFDDWPVKPQYEFLADAVWIDFAYGKNAVYDGGHHGNAILSRFPIVSWENEDVSTHRFERRGLLHCEIRVPGWARPLHCVCVHLGLFARGRTRQLRALERRIREMVPEDAPLVIAGDFNDWQGRASRILVDSLELREVFELTRGRAARSFPSALPLFRLDRIYVRGFHVKHAHVHHGPPWSRISDHAALSATMIRL</sequence>
<comment type="caution">
    <text evidence="2">The sequence shown here is derived from an EMBL/GenBank/DDBJ whole genome shotgun (WGS) entry which is preliminary data.</text>
</comment>
<dbReference type="PANTHER" id="PTHR14859:SF1">
    <property type="entry name" value="PGAP2-INTERACTING PROTEIN"/>
    <property type="match status" value="1"/>
</dbReference>
<dbReference type="InterPro" id="IPR051916">
    <property type="entry name" value="GPI-anchor_lipid_remodeler"/>
</dbReference>
<keyword evidence="3" id="KW-1185">Reference proteome</keyword>
<dbReference type="Pfam" id="PF03372">
    <property type="entry name" value="Exo_endo_phos"/>
    <property type="match status" value="1"/>
</dbReference>
<dbReference type="OrthoDB" id="5293344at2"/>
<dbReference type="InParanoid" id="A0A5C7EXD3"/>
<dbReference type="Gene3D" id="3.60.10.10">
    <property type="entry name" value="Endonuclease/exonuclease/phosphatase"/>
    <property type="match status" value="1"/>
</dbReference>
<dbReference type="PANTHER" id="PTHR14859">
    <property type="entry name" value="CALCOFLUOR WHITE HYPERSENSITIVE PROTEIN PRECURSOR"/>
    <property type="match status" value="1"/>
</dbReference>
<dbReference type="InterPro" id="IPR005135">
    <property type="entry name" value="Endo/exonuclease/phosphatase"/>
</dbReference>
<dbReference type="GO" id="GO:0003824">
    <property type="term" value="F:catalytic activity"/>
    <property type="evidence" value="ECO:0007669"/>
    <property type="project" value="InterPro"/>
</dbReference>
<dbReference type="EMBL" id="VPFL01000003">
    <property type="protein sequence ID" value="TXF13073.1"/>
    <property type="molecule type" value="Genomic_DNA"/>
</dbReference>
<evidence type="ECO:0000259" key="1">
    <source>
        <dbReference type="Pfam" id="PF03372"/>
    </source>
</evidence>
<reference evidence="2 3" key="1">
    <citation type="submission" date="2019-08" db="EMBL/GenBank/DDBJ databases">
        <title>Pelomicrobium methylotrophicum gen. nov., sp. nov. a moderately thermophilic, facultatively anaerobic, lithoautotrophic and methylotrophic bacterium isolated from a terrestrial mud volcano.</title>
        <authorList>
            <person name="Slobodkina G.B."/>
            <person name="Merkel A.Y."/>
            <person name="Slobodkin A.I."/>
        </authorList>
    </citation>
    <scope>NUCLEOTIDE SEQUENCE [LARGE SCALE GENOMIC DNA]</scope>
    <source>
        <strain evidence="2 3">SM250</strain>
    </source>
</reference>
<dbReference type="Proteomes" id="UP000321201">
    <property type="component" value="Unassembled WGS sequence"/>
</dbReference>
<dbReference type="GO" id="GO:0006506">
    <property type="term" value="P:GPI anchor biosynthetic process"/>
    <property type="evidence" value="ECO:0007669"/>
    <property type="project" value="TreeGrafter"/>
</dbReference>
<dbReference type="SUPFAM" id="SSF56219">
    <property type="entry name" value="DNase I-like"/>
    <property type="match status" value="1"/>
</dbReference>
<dbReference type="RefSeq" id="WP_147798716.1">
    <property type="nucleotide sequence ID" value="NZ_VPFL01000003.1"/>
</dbReference>
<name>A0A5C7EXD3_9PROT</name>
<evidence type="ECO:0000313" key="3">
    <source>
        <dbReference type="Proteomes" id="UP000321201"/>
    </source>
</evidence>
<dbReference type="FunCoup" id="A0A5C7EXD3">
    <property type="interactions" value="33"/>
</dbReference>
<dbReference type="InterPro" id="IPR036691">
    <property type="entry name" value="Endo/exonu/phosph_ase_sf"/>
</dbReference>
<feature type="domain" description="Endonuclease/exonuclease/phosphatase" evidence="1">
    <location>
        <begin position="8"/>
        <end position="240"/>
    </location>
</feature>
<dbReference type="AlphaFoldDB" id="A0A5C7EXD3"/>
<protein>
    <submittedName>
        <fullName evidence="2">EEP domain-containing protein</fullName>
    </submittedName>
</protein>
<dbReference type="GO" id="GO:0016020">
    <property type="term" value="C:membrane"/>
    <property type="evidence" value="ECO:0007669"/>
    <property type="project" value="GOC"/>
</dbReference>
<organism evidence="2 3">
    <name type="scientific">Pelomicrobium methylotrophicum</name>
    <dbReference type="NCBI Taxonomy" id="2602750"/>
    <lineage>
        <taxon>Bacteria</taxon>
        <taxon>Pseudomonadati</taxon>
        <taxon>Pseudomonadota</taxon>
        <taxon>Hydrogenophilia</taxon>
        <taxon>Hydrogenophilia incertae sedis</taxon>
        <taxon>Pelomicrobium</taxon>
    </lineage>
</organism>
<evidence type="ECO:0000313" key="2">
    <source>
        <dbReference type="EMBL" id="TXF13073.1"/>
    </source>
</evidence>
<accession>A0A5C7EXD3</accession>
<gene>
    <name evidence="2" type="ORF">FR698_03105</name>
</gene>
<proteinExistence type="predicted"/>